<dbReference type="InterPro" id="IPR039876">
    <property type="entry name" value="HAP28"/>
</dbReference>
<organism evidence="3 4">
    <name type="scientific">Aspergillus puulaauensis</name>
    <dbReference type="NCBI Taxonomy" id="1220207"/>
    <lineage>
        <taxon>Eukaryota</taxon>
        <taxon>Fungi</taxon>
        <taxon>Dikarya</taxon>
        <taxon>Ascomycota</taxon>
        <taxon>Pezizomycotina</taxon>
        <taxon>Eurotiomycetes</taxon>
        <taxon>Eurotiomycetidae</taxon>
        <taxon>Eurotiales</taxon>
        <taxon>Aspergillaceae</taxon>
        <taxon>Aspergillus</taxon>
    </lineage>
</organism>
<feature type="domain" description="Casein kinase substrate phosphoprotein PP28" evidence="2">
    <location>
        <begin position="166"/>
        <end position="242"/>
    </location>
</feature>
<reference evidence="3" key="2">
    <citation type="submission" date="2021-02" db="EMBL/GenBank/DDBJ databases">
        <title>Aspergillus puulaauensis MK2 genome sequence.</title>
        <authorList>
            <person name="Futagami T."/>
            <person name="Mori K."/>
            <person name="Kadooka C."/>
            <person name="Tanaka T."/>
        </authorList>
    </citation>
    <scope>NUCLEOTIDE SEQUENCE</scope>
    <source>
        <strain evidence="3">MK2</strain>
    </source>
</reference>
<name>A0A7R7XLW2_9EURO</name>
<feature type="region of interest" description="Disordered" evidence="1">
    <location>
        <begin position="229"/>
        <end position="271"/>
    </location>
</feature>
<dbReference type="Proteomes" id="UP000654913">
    <property type="component" value="Chromosome 3"/>
</dbReference>
<dbReference type="KEGG" id="apuu:APUU_31478A"/>
<evidence type="ECO:0000256" key="1">
    <source>
        <dbReference type="SAM" id="MobiDB-lite"/>
    </source>
</evidence>
<feature type="compositionally biased region" description="Acidic residues" evidence="1">
    <location>
        <begin position="43"/>
        <end position="68"/>
    </location>
</feature>
<keyword evidence="4" id="KW-1185">Reference proteome</keyword>
<evidence type="ECO:0000313" key="3">
    <source>
        <dbReference type="EMBL" id="BCS23253.1"/>
    </source>
</evidence>
<dbReference type="AlphaFoldDB" id="A0A7R7XLW2"/>
<feature type="compositionally biased region" description="Basic and acidic residues" evidence="1">
    <location>
        <begin position="186"/>
        <end position="214"/>
    </location>
</feature>
<feature type="compositionally biased region" description="Basic and acidic residues" evidence="1">
    <location>
        <begin position="21"/>
        <end position="32"/>
    </location>
</feature>
<sequence length="271" mass="29980">MAPRGRGGKFSKPNRGGGKHFSRDIQTVDKDGNPVSMWRDPADDPESSSEEEEEEEESSTEETDESSDEAGPSISSSKLPSDDLAQEHPELTREERRALTKAKKAAGAARRAQDPAQPGDLPPSDSESETQPSNNTRSNVTKGKDKEVTGGEDSGDEDDGLGLPANPNYTSKPKKTEDEEGGESQLSRREREAIEAQQARERYMKLHAEGKTDEARADLARLAIVKERREAERLRKEAEKEEKEEIARQRAEERERKLNKGGGTKRKGGKK</sequence>
<proteinExistence type="predicted"/>
<evidence type="ECO:0000313" key="4">
    <source>
        <dbReference type="Proteomes" id="UP000654913"/>
    </source>
</evidence>
<reference evidence="3" key="1">
    <citation type="submission" date="2021-01" db="EMBL/GenBank/DDBJ databases">
        <authorList>
            <consortium name="Aspergillus puulaauensis MK2 genome sequencing consortium"/>
            <person name="Kazuki M."/>
            <person name="Futagami T."/>
        </authorList>
    </citation>
    <scope>NUCLEOTIDE SEQUENCE</scope>
    <source>
        <strain evidence="3">MK2</strain>
    </source>
</reference>
<feature type="compositionally biased region" description="Basic and acidic residues" evidence="1">
    <location>
        <begin position="229"/>
        <end position="258"/>
    </location>
</feature>
<dbReference type="RefSeq" id="XP_041555447.1">
    <property type="nucleotide sequence ID" value="XM_041702687.1"/>
</dbReference>
<gene>
    <name evidence="3" type="ORF">APUU_31478A</name>
</gene>
<dbReference type="GeneID" id="64973258"/>
<dbReference type="PANTHER" id="PTHR22055">
    <property type="entry name" value="28 KDA HEAT- AND ACID-STABLE PHOSPHOPROTEIN PDGF-ASSOCIATED PROTEIN"/>
    <property type="match status" value="1"/>
</dbReference>
<dbReference type="Pfam" id="PF10252">
    <property type="entry name" value="PP28"/>
    <property type="match status" value="1"/>
</dbReference>
<accession>A0A7R7XLW2</accession>
<feature type="compositionally biased region" description="Basic residues" evidence="1">
    <location>
        <begin position="259"/>
        <end position="271"/>
    </location>
</feature>
<feature type="compositionally biased region" description="Polar residues" evidence="1">
    <location>
        <begin position="129"/>
        <end position="141"/>
    </location>
</feature>
<dbReference type="EMBL" id="AP024445">
    <property type="protein sequence ID" value="BCS23253.1"/>
    <property type="molecule type" value="Genomic_DNA"/>
</dbReference>
<dbReference type="InterPro" id="IPR019380">
    <property type="entry name" value="Casein_kinase_sb_PP28"/>
</dbReference>
<feature type="compositionally biased region" description="Basic and acidic residues" evidence="1">
    <location>
        <begin position="85"/>
        <end position="98"/>
    </location>
</feature>
<evidence type="ECO:0000259" key="2">
    <source>
        <dbReference type="Pfam" id="PF10252"/>
    </source>
</evidence>
<protein>
    <recommendedName>
        <fullName evidence="2">Casein kinase substrate phosphoprotein PP28 domain-containing protein</fullName>
    </recommendedName>
</protein>
<feature type="region of interest" description="Disordered" evidence="1">
    <location>
        <begin position="1"/>
        <end position="214"/>
    </location>
</feature>
<dbReference type="OrthoDB" id="21120at2759"/>